<dbReference type="SUPFAM" id="SSF52833">
    <property type="entry name" value="Thioredoxin-like"/>
    <property type="match status" value="1"/>
</dbReference>
<accession>A0A3D8IQX9</accession>
<evidence type="ECO:0000259" key="2">
    <source>
        <dbReference type="Pfam" id="PF13098"/>
    </source>
</evidence>
<dbReference type="OrthoDB" id="5322499at2"/>
<dbReference type="Pfam" id="PF13098">
    <property type="entry name" value="Thioredoxin_2"/>
    <property type="match status" value="1"/>
</dbReference>
<protein>
    <submittedName>
        <fullName evidence="3">Thioredoxin family protein</fullName>
    </submittedName>
</protein>
<feature type="domain" description="Thioredoxin-like fold" evidence="2">
    <location>
        <begin position="73"/>
        <end position="171"/>
    </location>
</feature>
<comment type="caution">
    <text evidence="3">The sequence shown here is derived from an EMBL/GenBank/DDBJ whole genome shotgun (WGS) entry which is preliminary data.</text>
</comment>
<evidence type="ECO:0000313" key="4">
    <source>
        <dbReference type="Proteomes" id="UP000256379"/>
    </source>
</evidence>
<name>A0A3D8IQX9_9HELI</name>
<evidence type="ECO:0000256" key="1">
    <source>
        <dbReference type="SAM" id="Phobius"/>
    </source>
</evidence>
<dbReference type="InterPro" id="IPR036249">
    <property type="entry name" value="Thioredoxin-like_sf"/>
</dbReference>
<dbReference type="Gene3D" id="3.40.30.10">
    <property type="entry name" value="Glutaredoxin"/>
    <property type="match status" value="1"/>
</dbReference>
<evidence type="ECO:0000313" key="3">
    <source>
        <dbReference type="EMBL" id="RDU67698.1"/>
    </source>
</evidence>
<dbReference type="Proteomes" id="UP000256379">
    <property type="component" value="Unassembled WGS sequence"/>
</dbReference>
<sequence length="207" mass="23749">MVAIENFILKSIRSSFLFYYIVFLYIATSFVGLYANQIQSQEESVKQPVANVSLETDLDSVFLDSREIIVSDKPVMLVFGKNDCYHCSVLNASLIGNATIQGYIMLNFSPYFINIDDKKKHTIPYLSLSRISSIDTARLYKIHALPLIVFISTDSEEIMRISGFPGEARMIHLLEFINNDIWKNFHTPKERIEGFLEYESTLVKPNK</sequence>
<keyword evidence="1" id="KW-1133">Transmembrane helix</keyword>
<keyword evidence="4" id="KW-1185">Reference proteome</keyword>
<dbReference type="AlphaFoldDB" id="A0A3D8IQX9"/>
<dbReference type="EMBL" id="NXLQ01000001">
    <property type="protein sequence ID" value="RDU67698.1"/>
    <property type="molecule type" value="Genomic_DNA"/>
</dbReference>
<keyword evidence="1" id="KW-0472">Membrane</keyword>
<keyword evidence="1" id="KW-0812">Transmembrane</keyword>
<proteinExistence type="predicted"/>
<reference evidence="3 4" key="1">
    <citation type="submission" date="2018-04" db="EMBL/GenBank/DDBJ databases">
        <title>Novel Campyloabacter and Helicobacter Species and Strains.</title>
        <authorList>
            <person name="Mannion A.J."/>
            <person name="Shen Z."/>
            <person name="Fox J.G."/>
        </authorList>
    </citation>
    <scope>NUCLEOTIDE SEQUENCE [LARGE SCALE GENOMIC DNA]</scope>
    <source>
        <strain evidence="3 4">MIT 17-337</strain>
    </source>
</reference>
<organism evidence="3 4">
    <name type="scientific">Helicobacter didelphidarum</name>
    <dbReference type="NCBI Taxonomy" id="2040648"/>
    <lineage>
        <taxon>Bacteria</taxon>
        <taxon>Pseudomonadati</taxon>
        <taxon>Campylobacterota</taxon>
        <taxon>Epsilonproteobacteria</taxon>
        <taxon>Campylobacterales</taxon>
        <taxon>Helicobacteraceae</taxon>
        <taxon>Helicobacter</taxon>
    </lineage>
</organism>
<gene>
    <name evidence="3" type="ORF">CQA53_00280</name>
</gene>
<dbReference type="InterPro" id="IPR012336">
    <property type="entry name" value="Thioredoxin-like_fold"/>
</dbReference>
<feature type="transmembrane region" description="Helical" evidence="1">
    <location>
        <begin position="16"/>
        <end position="35"/>
    </location>
</feature>